<dbReference type="InterPro" id="IPR053169">
    <property type="entry name" value="MUG_Protein"/>
</dbReference>
<dbReference type="EMBL" id="CAJPDR010001350">
    <property type="protein sequence ID" value="CAF9943844.1"/>
    <property type="molecule type" value="Genomic_DNA"/>
</dbReference>
<dbReference type="OrthoDB" id="4104179at2759"/>
<evidence type="ECO:0000256" key="2">
    <source>
        <dbReference type="SAM" id="SignalP"/>
    </source>
</evidence>
<evidence type="ECO:0000256" key="1">
    <source>
        <dbReference type="SAM" id="MobiDB-lite"/>
    </source>
</evidence>
<keyword evidence="4" id="KW-1185">Reference proteome</keyword>
<comment type="caution">
    <text evidence="3">The sequence shown here is derived from an EMBL/GenBank/DDBJ whole genome shotgun (WGS) entry which is preliminary data.</text>
</comment>
<dbReference type="Pfam" id="PF03663">
    <property type="entry name" value="Glyco_hydro_76"/>
    <property type="match status" value="1"/>
</dbReference>
<gene>
    <name evidence="3" type="ORF">ALECFALPRED_001506</name>
</gene>
<dbReference type="InterPro" id="IPR008928">
    <property type="entry name" value="6-hairpin_glycosidase_sf"/>
</dbReference>
<evidence type="ECO:0008006" key="5">
    <source>
        <dbReference type="Google" id="ProtNLM"/>
    </source>
</evidence>
<name>A0A8H3JBB1_9LECA</name>
<feature type="signal peptide" evidence="2">
    <location>
        <begin position="1"/>
        <end position="31"/>
    </location>
</feature>
<dbReference type="SUPFAM" id="SSF48208">
    <property type="entry name" value="Six-hairpin glycosidases"/>
    <property type="match status" value="1"/>
</dbReference>
<accession>A0A8H3JBB1</accession>
<dbReference type="Gene3D" id="1.50.10.20">
    <property type="match status" value="1"/>
</dbReference>
<reference evidence="3" key="1">
    <citation type="submission" date="2021-03" db="EMBL/GenBank/DDBJ databases">
        <authorList>
            <person name="Tagirdzhanova G."/>
        </authorList>
    </citation>
    <scope>NUCLEOTIDE SEQUENCE</scope>
</reference>
<dbReference type="InterPro" id="IPR005198">
    <property type="entry name" value="Glyco_hydro_76"/>
</dbReference>
<proteinExistence type="predicted"/>
<protein>
    <recommendedName>
        <fullName evidence="5">Glycosyl hydrolase</fullName>
    </recommendedName>
</protein>
<evidence type="ECO:0000313" key="4">
    <source>
        <dbReference type="Proteomes" id="UP000664203"/>
    </source>
</evidence>
<dbReference type="GO" id="GO:0005975">
    <property type="term" value="P:carbohydrate metabolic process"/>
    <property type="evidence" value="ECO:0007669"/>
    <property type="project" value="InterPro"/>
</dbReference>
<evidence type="ECO:0000313" key="3">
    <source>
        <dbReference type="EMBL" id="CAF9943844.1"/>
    </source>
</evidence>
<dbReference type="Proteomes" id="UP000664203">
    <property type="component" value="Unassembled WGS sequence"/>
</dbReference>
<sequence length="616" mass="69471">MILRSLSRSSADVQLLVVSLASLSAFAFAIANPGQGNAHSHDEAVAQPSLADSNPLLSERGLPFQHAFSADHNAQFLEGDSQELNTYPSTYTALLNALEIMENHFFAVSHGTWPQAIDWTAAVMGTQVSATLSAMTSYAQKLESLSPLSTDEARDHENLINRYFTQITSFYFGENAFALRTQAYDDMLWVVLGWLETIKFIKLHSSLHYTSSYDNNATWYATQFIPQYAHRARLFYDLASCGWDTSLCGGGMLWNPYLAPYKNAITNQLYIAASISMYLYFPGDSDPSPFLTHTGLPPAKAHDIRYLDNAVEAYKWLKGSNMRNKYGLYVDGFHITGWQGGKNGSNGTGKCDLRHEKVYTYNQGVILSGLKGLWEATGSRAYLEDGHELVRDVITATGWEDKDTEQRYRWAGLGRGGVMEELCDWSGSCSQNGQTFKGIFYHHLTLFCSPLIRREWNEDGGTLLDDEDSRQLHQKSCDEYGDWVRHNALAAYVTRNQDGEFGQWWGRSARRKRHEDEEDEEFEGPSTQGTDYRNEGVPKDEIWRLPDEDDIMYKSDTDRDFGNAQRSRDDIYGSADEVGLLDINDRGRGRTVETQSGGVAILRALWRLVEARQEEG</sequence>
<dbReference type="AlphaFoldDB" id="A0A8H3JBB1"/>
<organism evidence="3 4">
    <name type="scientific">Alectoria fallacina</name>
    <dbReference type="NCBI Taxonomy" id="1903189"/>
    <lineage>
        <taxon>Eukaryota</taxon>
        <taxon>Fungi</taxon>
        <taxon>Dikarya</taxon>
        <taxon>Ascomycota</taxon>
        <taxon>Pezizomycotina</taxon>
        <taxon>Lecanoromycetes</taxon>
        <taxon>OSLEUM clade</taxon>
        <taxon>Lecanoromycetidae</taxon>
        <taxon>Lecanorales</taxon>
        <taxon>Lecanorineae</taxon>
        <taxon>Parmeliaceae</taxon>
        <taxon>Alectoria</taxon>
    </lineage>
</organism>
<dbReference type="PANTHER" id="PTHR47791">
    <property type="entry name" value="MEIOTICALLY UP-REGULATED GENE 191 PROTEIN"/>
    <property type="match status" value="1"/>
</dbReference>
<feature type="chain" id="PRO_5034677995" description="Glycosyl hydrolase" evidence="2">
    <location>
        <begin position="32"/>
        <end position="616"/>
    </location>
</feature>
<keyword evidence="2" id="KW-0732">Signal</keyword>
<feature type="region of interest" description="Disordered" evidence="1">
    <location>
        <begin position="512"/>
        <end position="540"/>
    </location>
</feature>
<dbReference type="PANTHER" id="PTHR47791:SF2">
    <property type="entry name" value="ENDO MANNANASE, GH76 FAMILY (EUROFUNG)"/>
    <property type="match status" value="1"/>
</dbReference>